<keyword evidence="3" id="KW-1185">Reference proteome</keyword>
<gene>
    <name evidence="2" type="ORF">E4U09_000136</name>
</gene>
<accession>A0A9P7QB14</accession>
<dbReference type="EMBL" id="SRRH01001003">
    <property type="protein sequence ID" value="KAG6283878.1"/>
    <property type="molecule type" value="Genomic_DNA"/>
</dbReference>
<reference evidence="2 3" key="1">
    <citation type="journal article" date="2020" name="bioRxiv">
        <title>Whole genome comparisons of ergot fungi reveals the divergence and evolution of species within the genus Claviceps are the result of varying mechanisms driving genome evolution and host range expansion.</title>
        <authorList>
            <person name="Wyka S.A."/>
            <person name="Mondo S.J."/>
            <person name="Liu M."/>
            <person name="Dettman J."/>
            <person name="Nalam V."/>
            <person name="Broders K.D."/>
        </authorList>
    </citation>
    <scope>NUCLEOTIDE SEQUENCE [LARGE SCALE GENOMIC DNA]</scope>
    <source>
        <strain evidence="2 3">Clav52</strain>
    </source>
</reference>
<feature type="region of interest" description="Disordered" evidence="1">
    <location>
        <begin position="36"/>
        <end position="62"/>
    </location>
</feature>
<evidence type="ECO:0000313" key="2">
    <source>
        <dbReference type="EMBL" id="KAG6283878.1"/>
    </source>
</evidence>
<name>A0A9P7QB14_9HYPO</name>
<proteinExistence type="predicted"/>
<dbReference type="Proteomes" id="UP000707071">
    <property type="component" value="Unassembled WGS sequence"/>
</dbReference>
<comment type="caution">
    <text evidence="2">The sequence shown here is derived from an EMBL/GenBank/DDBJ whole genome shotgun (WGS) entry which is preliminary data.</text>
</comment>
<protein>
    <submittedName>
        <fullName evidence="2">Uncharacterized protein</fullName>
    </submittedName>
</protein>
<evidence type="ECO:0000313" key="3">
    <source>
        <dbReference type="Proteomes" id="UP000707071"/>
    </source>
</evidence>
<evidence type="ECO:0000256" key="1">
    <source>
        <dbReference type="SAM" id="MobiDB-lite"/>
    </source>
</evidence>
<dbReference type="AlphaFoldDB" id="A0A9P7QB14"/>
<sequence length="282" mass="32528">MAIDFSDPEAMRLYFAQIEDRQASLLLQMKKKDEEIKERDEEIKERDEEIKERDEEIERDRKRRRLHEEEVASLREETEEAVQKMNAFAQENQGLKLETEGSPLLKYINISGKTICTKLVVEENPKRRTTGAAVTNIDGKVYPHDVKPWKGFLKELRVNFETVCQAFPPDYRGFYCSKTLDDISKQSVTPIANEPEVSDFISINIETPVKTILEKLKSLDPDGKVCRINGTIDFRRTAYDVNELNAEGLAGCRNNMANLQPDRFCVCFKRDLSTGSTTLLYF</sequence>
<organism evidence="2 3">
    <name type="scientific">Claviceps aff. purpurea</name>
    <dbReference type="NCBI Taxonomy" id="1967640"/>
    <lineage>
        <taxon>Eukaryota</taxon>
        <taxon>Fungi</taxon>
        <taxon>Dikarya</taxon>
        <taxon>Ascomycota</taxon>
        <taxon>Pezizomycotina</taxon>
        <taxon>Sordariomycetes</taxon>
        <taxon>Hypocreomycetidae</taxon>
        <taxon>Hypocreales</taxon>
        <taxon>Clavicipitaceae</taxon>
        <taxon>Claviceps</taxon>
    </lineage>
</organism>